<evidence type="ECO:0000313" key="2">
    <source>
        <dbReference type="EMBL" id="CDH54697.1"/>
    </source>
</evidence>
<comment type="caution">
    <text evidence="2">The sequence shown here is derived from an EMBL/GenBank/DDBJ whole genome shotgun (WGS) entry which is preliminary data.</text>
</comment>
<sequence length="267" mass="29978">MTASSLTAACCIIGDEILNGKTQDTNSRYLAKFLFQMGIELKRIEVVGDDAEAIESTVRRLSSMHNFVFTSGGIGVTHDDISYGAIAQAYQLELRLDPETHQRVQAMLDKRKVMDRQGYERLATFPYPAQLLRPKQQFLIPIVIVNSNIYILPGIPRLFELLVDSLEDHLQRIINQQQRSVRGGFHRRDVATKATEGAIAQTLAKIQARVQKDGLKIGSYPVWGDPKVNVVVSVVGKDEEAVQRVAKEIAKEIDGWDHQHHHSIARL</sequence>
<dbReference type="InterPro" id="IPR036425">
    <property type="entry name" value="MoaB/Mog-like_dom_sf"/>
</dbReference>
<dbReference type="SUPFAM" id="SSF53218">
    <property type="entry name" value="Molybdenum cofactor biosynthesis proteins"/>
    <property type="match status" value="1"/>
</dbReference>
<feature type="domain" description="MoaB/Mog" evidence="1">
    <location>
        <begin position="9"/>
        <end position="173"/>
    </location>
</feature>
<dbReference type="AlphaFoldDB" id="A0A068RYK5"/>
<dbReference type="CDD" id="cd00885">
    <property type="entry name" value="cinA"/>
    <property type="match status" value="1"/>
</dbReference>
<reference evidence="2" key="1">
    <citation type="submission" date="2013-08" db="EMBL/GenBank/DDBJ databases">
        <title>Gene expansion shapes genome architecture in the human pathogen Lichtheimia corymbifera: an evolutionary genomics analysis in the ancient terrestrial Mucorales (Mucoromycotina).</title>
        <authorList>
            <person name="Schwartze V.U."/>
            <person name="Winter S."/>
            <person name="Shelest E."/>
            <person name="Marcet-Houben M."/>
            <person name="Horn F."/>
            <person name="Wehner S."/>
            <person name="Hoffmann K."/>
            <person name="Riege K."/>
            <person name="Sammeth M."/>
            <person name="Nowrousian M."/>
            <person name="Valiante V."/>
            <person name="Linde J."/>
            <person name="Jacobsen I.D."/>
            <person name="Marz M."/>
            <person name="Brakhage A.A."/>
            <person name="Gabaldon T."/>
            <person name="Bocker S."/>
            <person name="Voigt K."/>
        </authorList>
    </citation>
    <scope>NUCLEOTIDE SEQUENCE [LARGE SCALE GENOMIC DNA]</scope>
    <source>
        <strain evidence="2">FSU 9682</strain>
    </source>
</reference>
<dbReference type="VEuPathDB" id="FungiDB:LCOR_05917.1"/>
<dbReference type="Pfam" id="PF00994">
    <property type="entry name" value="MoCF_biosynth"/>
    <property type="match status" value="1"/>
</dbReference>
<organism evidence="2 3">
    <name type="scientific">Lichtheimia corymbifera JMRC:FSU:9682</name>
    <dbReference type="NCBI Taxonomy" id="1263082"/>
    <lineage>
        <taxon>Eukaryota</taxon>
        <taxon>Fungi</taxon>
        <taxon>Fungi incertae sedis</taxon>
        <taxon>Mucoromycota</taxon>
        <taxon>Mucoromycotina</taxon>
        <taxon>Mucoromycetes</taxon>
        <taxon>Mucorales</taxon>
        <taxon>Lichtheimiaceae</taxon>
        <taxon>Lichtheimia</taxon>
    </lineage>
</organism>
<evidence type="ECO:0000259" key="1">
    <source>
        <dbReference type="SMART" id="SM00852"/>
    </source>
</evidence>
<dbReference type="PANTHER" id="PTHR47675">
    <property type="entry name" value="MOLYBDOPTERIN BINDING DOMAIN PROTEIN (AFU_ORTHOLOGUE AFUA_5G11210)"/>
    <property type="match status" value="1"/>
</dbReference>
<proteinExistence type="predicted"/>
<dbReference type="Pfam" id="PF24102">
    <property type="entry name" value="FLAD1_M"/>
    <property type="match status" value="1"/>
</dbReference>
<dbReference type="Gene3D" id="3.40.980.10">
    <property type="entry name" value="MoaB/Mog-like domain"/>
    <property type="match status" value="1"/>
</dbReference>
<name>A0A068RYK5_9FUNG</name>
<dbReference type="OrthoDB" id="448496at2759"/>
<dbReference type="GO" id="GO:0047884">
    <property type="term" value="F:FAD diphosphatase activity"/>
    <property type="evidence" value="ECO:0007669"/>
    <property type="project" value="TreeGrafter"/>
</dbReference>
<gene>
    <name evidence="2" type="ORF">LCOR_05917.1</name>
</gene>
<dbReference type="EMBL" id="CBTN010000024">
    <property type="protein sequence ID" value="CDH54697.1"/>
    <property type="molecule type" value="Genomic_DNA"/>
</dbReference>
<dbReference type="Proteomes" id="UP000027586">
    <property type="component" value="Unassembled WGS sequence"/>
</dbReference>
<dbReference type="SMART" id="SM00852">
    <property type="entry name" value="MoCF_biosynth"/>
    <property type="match status" value="1"/>
</dbReference>
<protein>
    <submittedName>
        <fullName evidence="2">Molybdopterin binding domain protein</fullName>
    </submittedName>
</protein>
<dbReference type="STRING" id="1263082.A0A068RYK5"/>
<evidence type="ECO:0000313" key="3">
    <source>
        <dbReference type="Proteomes" id="UP000027586"/>
    </source>
</evidence>
<dbReference type="GO" id="GO:0042726">
    <property type="term" value="P:flavin-containing compound metabolic process"/>
    <property type="evidence" value="ECO:0007669"/>
    <property type="project" value="TreeGrafter"/>
</dbReference>
<accession>A0A068RYK5</accession>
<dbReference type="InterPro" id="IPR056596">
    <property type="entry name" value="FLAD1_M"/>
</dbReference>
<keyword evidence="3" id="KW-1185">Reference proteome</keyword>
<dbReference type="InterPro" id="IPR001453">
    <property type="entry name" value="MoaB/Mog_dom"/>
</dbReference>
<dbReference type="PANTHER" id="PTHR47675:SF1">
    <property type="entry name" value="MOLYBDOPTERIN BINDING DOMAIN PROTEIN (AFU_ORTHOLOGUE AFUA_5G11210)"/>
    <property type="match status" value="1"/>
</dbReference>